<keyword evidence="4 14" id="KW-0597">Phosphoprotein</keyword>
<dbReference type="FunFam" id="1.10.287.130:FF:000002">
    <property type="entry name" value="Two-component osmosensing histidine kinase"/>
    <property type="match status" value="1"/>
</dbReference>
<dbReference type="RefSeq" id="WP_138349835.1">
    <property type="nucleotide sequence ID" value="NZ_SROY01000007.1"/>
</dbReference>
<keyword evidence="7" id="KW-0418">Kinase</keyword>
<dbReference type="InterPro" id="IPR036641">
    <property type="entry name" value="HPT_dom_sf"/>
</dbReference>
<dbReference type="PROSITE" id="PS50109">
    <property type="entry name" value="HIS_KIN"/>
    <property type="match status" value="1"/>
</dbReference>
<feature type="modified residue" description="4-aspartylphosphate" evidence="14">
    <location>
        <position position="749"/>
    </location>
</feature>
<dbReference type="FunFam" id="3.30.565.10:FF:000010">
    <property type="entry name" value="Sensor histidine kinase RcsC"/>
    <property type="match status" value="1"/>
</dbReference>
<dbReference type="SMART" id="SM00448">
    <property type="entry name" value="REC"/>
    <property type="match status" value="1"/>
</dbReference>
<dbReference type="PANTHER" id="PTHR45339:SF5">
    <property type="entry name" value="HISTIDINE KINASE"/>
    <property type="match status" value="1"/>
</dbReference>
<feature type="domain" description="Histidine kinase" evidence="17">
    <location>
        <begin position="317"/>
        <end position="538"/>
    </location>
</feature>
<dbReference type="InterPro" id="IPR000700">
    <property type="entry name" value="PAS-assoc_C"/>
</dbReference>
<evidence type="ECO:0000259" key="21">
    <source>
        <dbReference type="PROSITE" id="PS50894"/>
    </source>
</evidence>
<dbReference type="Pfam" id="PF00072">
    <property type="entry name" value="Response_reg"/>
    <property type="match status" value="1"/>
</dbReference>
<dbReference type="PROSITE" id="PS50110">
    <property type="entry name" value="RESPONSE_REGULATORY"/>
    <property type="match status" value="1"/>
</dbReference>
<evidence type="ECO:0000256" key="15">
    <source>
        <dbReference type="SAM" id="Coils"/>
    </source>
</evidence>
<dbReference type="CDD" id="cd00088">
    <property type="entry name" value="HPT"/>
    <property type="match status" value="1"/>
</dbReference>
<feature type="modified residue" description="Phosphohistidine" evidence="13">
    <location>
        <position position="893"/>
    </location>
</feature>
<dbReference type="InterPro" id="IPR035965">
    <property type="entry name" value="PAS-like_dom_sf"/>
</dbReference>
<dbReference type="AlphaFoldDB" id="A0A5R9PE36"/>
<keyword evidence="15" id="KW-0175">Coiled coil</keyword>
<feature type="domain" description="Response regulatory" evidence="18">
    <location>
        <begin position="700"/>
        <end position="817"/>
    </location>
</feature>
<feature type="coiled-coil region" evidence="15">
    <location>
        <begin position="152"/>
        <end position="186"/>
    </location>
</feature>
<reference evidence="22 23" key="1">
    <citation type="submission" date="2019-04" db="EMBL/GenBank/DDBJ databases">
        <authorList>
            <person name="Grouzdev D.S."/>
            <person name="Nazina T.N."/>
        </authorList>
    </citation>
    <scope>NUCLEOTIDE SEQUENCE [LARGE SCALE GENOMIC DNA]</scope>
    <source>
        <strain evidence="22 23">SHC 3-19</strain>
    </source>
</reference>
<dbReference type="NCBIfam" id="TIGR00229">
    <property type="entry name" value="sensory_box"/>
    <property type="match status" value="2"/>
</dbReference>
<dbReference type="Gene3D" id="1.10.287.130">
    <property type="match status" value="1"/>
</dbReference>
<dbReference type="InterPro" id="IPR003661">
    <property type="entry name" value="HisK_dim/P_dom"/>
</dbReference>
<evidence type="ECO:0000256" key="8">
    <source>
        <dbReference type="ARBA" id="ARBA00022840"/>
    </source>
</evidence>
<keyword evidence="23" id="KW-1185">Reference proteome</keyword>
<evidence type="ECO:0000256" key="4">
    <source>
        <dbReference type="ARBA" id="ARBA00022553"/>
    </source>
</evidence>
<protein>
    <recommendedName>
        <fullName evidence="12">Sensory/regulatory protein RpfC</fullName>
        <ecNumber evidence="3">2.7.13.3</ecNumber>
    </recommendedName>
</protein>
<dbReference type="InterPro" id="IPR036097">
    <property type="entry name" value="HisK_dim/P_sf"/>
</dbReference>
<dbReference type="InterPro" id="IPR001789">
    <property type="entry name" value="Sig_transdc_resp-reg_receiver"/>
</dbReference>
<dbReference type="GO" id="GO:0000155">
    <property type="term" value="F:phosphorelay sensor kinase activity"/>
    <property type="evidence" value="ECO:0007669"/>
    <property type="project" value="InterPro"/>
</dbReference>
<evidence type="ECO:0000256" key="13">
    <source>
        <dbReference type="PROSITE-ProRule" id="PRU00110"/>
    </source>
</evidence>
<dbReference type="EMBL" id="SROY01000007">
    <property type="protein sequence ID" value="TLX20850.1"/>
    <property type="molecule type" value="Genomic_DNA"/>
</dbReference>
<dbReference type="SUPFAM" id="SSF52172">
    <property type="entry name" value="CheY-like"/>
    <property type="match status" value="1"/>
</dbReference>
<dbReference type="PROSITE" id="PS50112">
    <property type="entry name" value="PAS"/>
    <property type="match status" value="1"/>
</dbReference>
<dbReference type="PRINTS" id="PR00344">
    <property type="entry name" value="BCTRLSENSOR"/>
</dbReference>
<evidence type="ECO:0000256" key="10">
    <source>
        <dbReference type="ARBA" id="ARBA00023026"/>
    </source>
</evidence>
<dbReference type="STRING" id="1123377.GCA_000423885_01063"/>
<dbReference type="InterPro" id="IPR036890">
    <property type="entry name" value="HATPase_C_sf"/>
</dbReference>
<keyword evidence="9" id="KW-0902">Two-component regulatory system</keyword>
<evidence type="ECO:0000256" key="14">
    <source>
        <dbReference type="PROSITE-ProRule" id="PRU00169"/>
    </source>
</evidence>
<dbReference type="SUPFAM" id="SSF47226">
    <property type="entry name" value="Histidine-containing phosphotransfer domain, HPT domain"/>
    <property type="match status" value="1"/>
</dbReference>
<evidence type="ECO:0000259" key="19">
    <source>
        <dbReference type="PROSITE" id="PS50112"/>
    </source>
</evidence>
<comment type="subunit">
    <text evidence="11">At low DSF concentrations, interacts with RpfF.</text>
</comment>
<dbReference type="InterPro" id="IPR005467">
    <property type="entry name" value="His_kinase_dom"/>
</dbReference>
<evidence type="ECO:0000256" key="2">
    <source>
        <dbReference type="ARBA" id="ARBA00004429"/>
    </source>
</evidence>
<dbReference type="Proteomes" id="UP000308508">
    <property type="component" value="Unassembled WGS sequence"/>
</dbReference>
<evidence type="ECO:0000259" key="20">
    <source>
        <dbReference type="PROSITE" id="PS50113"/>
    </source>
</evidence>
<evidence type="ECO:0000256" key="9">
    <source>
        <dbReference type="ARBA" id="ARBA00023012"/>
    </source>
</evidence>
<sequence>MTRDADSQGLVPSAQRPAASCSPGAPVSAQQIAAASQDCIIVLDAEGRIVQVEGAARDMLRVPAGQEPAGSSWFDLWSADEGHAAQAALDQALAGEVGRFRAFVRRWDGSFAWWDVQTSPLGADPSPPGQVLAVAREITGQHDAELRTQALAADLALRVRQHQGALAELNEKEQEHRALLDNLNDCVISIDQAGTIRSANPAVSRMLGYRIDEVVGRNVSMLMTAEDRMRYRGFLRLQASRAGTSPAFDAHSVRAIHRSGKTVPLELSISQYSAHGERFFIGTLRDLSERERLIQDLTRARVEAEQANHAKSAFLAAMSHEIRTPMNGVIGMIEVLAHSALNDAQTDAVQTIRESAFSLLGLIDEILDFSKIEAGHMQLECEPVNLRDLAEQVCDNLLPVARHRGTQLSLYVDPSLPAWIYTDPVRLRQVLVNLMGNSIKFSPSGSDKQGRVEVRMHALSDSYSISVSDNGIGMSDEVIAGLFSPFKQGEASTTRRFGGTGLGLAICKRLVDLMGGSIKVSSRLSIGSTFAVFLPMARVDAVEEDAKALRLDGITCVLADGDVDELIDIGDYLRAAGADVIGPVDDLDAFLSESPSQRVAIEGIANRAEQGRLLENARARSGTQARVIITRGNRRAPRLEAEGIVSLDGNILRRDALIRAVAAATGHFTITKPAWIPAAPSRTKPAPPPSVAAARAAGQLVLVAEDDAINQKVILRQLEILGYAAEVAGNGEEALALWRKGGFGMLITDLHMPLMDGYTLARSIREEESGDGRMPIIALTANALRGEAATAFAAGMDDYLTKPLRLKQLEAALEKHLADSAAIDTAPVAPAPPARSGNDPIIDLSVLRNLIGDDEAAVQDLLSEYGKMAPASIADMLATARARDYARASAEAHRLKSSSRAMGAALIADLCADIEDACRREDGGGLDSCASRLADALARLHDELPALPATRRMDPGSER</sequence>
<feature type="domain" description="HPt" evidence="21">
    <location>
        <begin position="854"/>
        <end position="947"/>
    </location>
</feature>
<comment type="caution">
    <text evidence="22">The sequence shown here is derived from an EMBL/GenBank/DDBJ whole genome shotgun (WGS) entry which is preliminary data.</text>
</comment>
<dbReference type="CDD" id="cd17546">
    <property type="entry name" value="REC_hyHK_CKI1_RcsC-like"/>
    <property type="match status" value="1"/>
</dbReference>
<comment type="catalytic activity">
    <reaction evidence="1">
        <text>ATP + protein L-histidine = ADP + protein N-phospho-L-histidine.</text>
        <dbReference type="EC" id="2.7.13.3"/>
    </reaction>
</comment>
<dbReference type="InterPro" id="IPR004358">
    <property type="entry name" value="Sig_transdc_His_kin-like_C"/>
</dbReference>
<keyword evidence="6" id="KW-0547">Nucleotide-binding</keyword>
<evidence type="ECO:0000256" key="12">
    <source>
        <dbReference type="ARBA" id="ARBA00068150"/>
    </source>
</evidence>
<evidence type="ECO:0000313" key="22">
    <source>
        <dbReference type="EMBL" id="TLX20850.1"/>
    </source>
</evidence>
<gene>
    <name evidence="22" type="ORF">E5S66_12750</name>
</gene>
<dbReference type="GO" id="GO:0005524">
    <property type="term" value="F:ATP binding"/>
    <property type="evidence" value="ECO:0007669"/>
    <property type="project" value="UniProtKB-KW"/>
</dbReference>
<dbReference type="CDD" id="cd00130">
    <property type="entry name" value="PAS"/>
    <property type="match status" value="2"/>
</dbReference>
<organism evidence="22 23">
    <name type="scientific">Thermomonas fusca</name>
    <dbReference type="NCBI Taxonomy" id="215690"/>
    <lineage>
        <taxon>Bacteria</taxon>
        <taxon>Pseudomonadati</taxon>
        <taxon>Pseudomonadota</taxon>
        <taxon>Gammaproteobacteria</taxon>
        <taxon>Lysobacterales</taxon>
        <taxon>Lysobacteraceae</taxon>
        <taxon>Thermomonas</taxon>
    </lineage>
</organism>
<dbReference type="InterPro" id="IPR013656">
    <property type="entry name" value="PAS_4"/>
</dbReference>
<keyword evidence="8" id="KW-0067">ATP-binding</keyword>
<comment type="subcellular location">
    <subcellularLocation>
        <location evidence="2">Cell inner membrane</location>
        <topology evidence="2">Multi-pass membrane protein</topology>
    </subcellularLocation>
</comment>
<dbReference type="Gene3D" id="3.30.565.10">
    <property type="entry name" value="Histidine kinase-like ATPase, C-terminal domain"/>
    <property type="match status" value="1"/>
</dbReference>
<proteinExistence type="predicted"/>
<dbReference type="InterPro" id="IPR000014">
    <property type="entry name" value="PAS"/>
</dbReference>
<name>A0A5R9PE36_9GAMM</name>
<dbReference type="SUPFAM" id="SSF55874">
    <property type="entry name" value="ATPase domain of HSP90 chaperone/DNA topoisomerase II/histidine kinase"/>
    <property type="match status" value="1"/>
</dbReference>
<dbReference type="SMART" id="SM00387">
    <property type="entry name" value="HATPase_c"/>
    <property type="match status" value="1"/>
</dbReference>
<dbReference type="SMART" id="SM00073">
    <property type="entry name" value="HPT"/>
    <property type="match status" value="1"/>
</dbReference>
<dbReference type="InterPro" id="IPR008207">
    <property type="entry name" value="Sig_transdc_His_kin_Hpt_dom"/>
</dbReference>
<dbReference type="GO" id="GO:0005886">
    <property type="term" value="C:plasma membrane"/>
    <property type="evidence" value="ECO:0007669"/>
    <property type="project" value="UniProtKB-SubCell"/>
</dbReference>
<dbReference type="PROSITE" id="PS50113">
    <property type="entry name" value="PAC"/>
    <property type="match status" value="1"/>
</dbReference>
<evidence type="ECO:0000256" key="16">
    <source>
        <dbReference type="SAM" id="MobiDB-lite"/>
    </source>
</evidence>
<dbReference type="Pfam" id="PF13426">
    <property type="entry name" value="PAS_9"/>
    <property type="match status" value="1"/>
</dbReference>
<feature type="domain" description="PAC" evidence="20">
    <location>
        <begin position="249"/>
        <end position="299"/>
    </location>
</feature>
<dbReference type="SMART" id="SM00388">
    <property type="entry name" value="HisKA"/>
    <property type="match status" value="1"/>
</dbReference>
<dbReference type="CDD" id="cd16922">
    <property type="entry name" value="HATPase_EvgS-ArcB-TorS-like"/>
    <property type="match status" value="1"/>
</dbReference>
<dbReference type="SUPFAM" id="SSF55785">
    <property type="entry name" value="PYP-like sensor domain (PAS domain)"/>
    <property type="match status" value="2"/>
</dbReference>
<dbReference type="EC" id="2.7.13.3" evidence="3"/>
<evidence type="ECO:0000313" key="23">
    <source>
        <dbReference type="Proteomes" id="UP000308508"/>
    </source>
</evidence>
<dbReference type="PROSITE" id="PS50894">
    <property type="entry name" value="HPT"/>
    <property type="match status" value="1"/>
</dbReference>
<dbReference type="InterPro" id="IPR003594">
    <property type="entry name" value="HATPase_dom"/>
</dbReference>
<evidence type="ECO:0000256" key="5">
    <source>
        <dbReference type="ARBA" id="ARBA00022679"/>
    </source>
</evidence>
<keyword evidence="10" id="KW-0843">Virulence</keyword>
<evidence type="ECO:0000256" key="6">
    <source>
        <dbReference type="ARBA" id="ARBA00022741"/>
    </source>
</evidence>
<evidence type="ECO:0000256" key="7">
    <source>
        <dbReference type="ARBA" id="ARBA00022777"/>
    </source>
</evidence>
<dbReference type="Gene3D" id="3.30.450.20">
    <property type="entry name" value="PAS domain"/>
    <property type="match status" value="2"/>
</dbReference>
<keyword evidence="5" id="KW-0808">Transferase</keyword>
<dbReference type="SUPFAM" id="SSF47384">
    <property type="entry name" value="Homodimeric domain of signal transducing histidine kinase"/>
    <property type="match status" value="1"/>
</dbReference>
<dbReference type="Gene3D" id="3.40.50.2300">
    <property type="match status" value="1"/>
</dbReference>
<dbReference type="CDD" id="cd00082">
    <property type="entry name" value="HisKA"/>
    <property type="match status" value="1"/>
</dbReference>
<dbReference type="InterPro" id="IPR011006">
    <property type="entry name" value="CheY-like_superfamily"/>
</dbReference>
<evidence type="ECO:0000259" key="18">
    <source>
        <dbReference type="PROSITE" id="PS50110"/>
    </source>
</evidence>
<feature type="region of interest" description="Disordered" evidence="16">
    <location>
        <begin position="1"/>
        <end position="25"/>
    </location>
</feature>
<evidence type="ECO:0000256" key="3">
    <source>
        <dbReference type="ARBA" id="ARBA00012438"/>
    </source>
</evidence>
<evidence type="ECO:0000256" key="11">
    <source>
        <dbReference type="ARBA" id="ARBA00064003"/>
    </source>
</evidence>
<dbReference type="Pfam" id="PF08448">
    <property type="entry name" value="PAS_4"/>
    <property type="match status" value="1"/>
</dbReference>
<feature type="domain" description="PAS" evidence="19">
    <location>
        <begin position="172"/>
        <end position="242"/>
    </location>
</feature>
<dbReference type="SMART" id="SM00091">
    <property type="entry name" value="PAS"/>
    <property type="match status" value="2"/>
</dbReference>
<evidence type="ECO:0000259" key="17">
    <source>
        <dbReference type="PROSITE" id="PS50109"/>
    </source>
</evidence>
<dbReference type="Pfam" id="PF02518">
    <property type="entry name" value="HATPase_c"/>
    <property type="match status" value="1"/>
</dbReference>
<dbReference type="Gene3D" id="1.20.120.160">
    <property type="entry name" value="HPT domain"/>
    <property type="match status" value="1"/>
</dbReference>
<dbReference type="Pfam" id="PF01627">
    <property type="entry name" value="Hpt"/>
    <property type="match status" value="1"/>
</dbReference>
<dbReference type="Pfam" id="PF00512">
    <property type="entry name" value="HisKA"/>
    <property type="match status" value="1"/>
</dbReference>
<accession>A0A5R9PE36</accession>
<dbReference type="PANTHER" id="PTHR45339">
    <property type="entry name" value="HYBRID SIGNAL TRANSDUCTION HISTIDINE KINASE J"/>
    <property type="match status" value="1"/>
</dbReference>
<evidence type="ECO:0000256" key="1">
    <source>
        <dbReference type="ARBA" id="ARBA00000085"/>
    </source>
</evidence>